<comment type="caution">
    <text evidence="1">The sequence shown here is derived from an EMBL/GenBank/DDBJ whole genome shotgun (WGS) entry which is preliminary data.</text>
</comment>
<protein>
    <submittedName>
        <fullName evidence="1">Elongator subunit elp2</fullName>
    </submittedName>
</protein>
<keyword evidence="2" id="KW-1185">Reference proteome</keyword>
<dbReference type="Proteomes" id="UP001281147">
    <property type="component" value="Unassembled WGS sequence"/>
</dbReference>
<reference evidence="1" key="1">
    <citation type="submission" date="2023-07" db="EMBL/GenBank/DDBJ databases">
        <title>Black Yeasts Isolated from many extreme environments.</title>
        <authorList>
            <person name="Coleine C."/>
            <person name="Stajich J.E."/>
            <person name="Selbmann L."/>
        </authorList>
    </citation>
    <scope>NUCLEOTIDE SEQUENCE</scope>
    <source>
        <strain evidence="1">CCFEE 5714</strain>
    </source>
</reference>
<evidence type="ECO:0000313" key="1">
    <source>
        <dbReference type="EMBL" id="KAK3721559.1"/>
    </source>
</evidence>
<name>A0ACC3NRE6_9PEZI</name>
<proteinExistence type="predicted"/>
<organism evidence="1 2">
    <name type="scientific">Vermiconidia calcicola</name>
    <dbReference type="NCBI Taxonomy" id="1690605"/>
    <lineage>
        <taxon>Eukaryota</taxon>
        <taxon>Fungi</taxon>
        <taxon>Dikarya</taxon>
        <taxon>Ascomycota</taxon>
        <taxon>Pezizomycotina</taxon>
        <taxon>Dothideomycetes</taxon>
        <taxon>Dothideomycetidae</taxon>
        <taxon>Mycosphaerellales</taxon>
        <taxon>Extremaceae</taxon>
        <taxon>Vermiconidia</taxon>
    </lineage>
</organism>
<accession>A0ACC3NRE6</accession>
<evidence type="ECO:0000313" key="2">
    <source>
        <dbReference type="Proteomes" id="UP001281147"/>
    </source>
</evidence>
<dbReference type="EMBL" id="JAUTXU010000017">
    <property type="protein sequence ID" value="KAK3721559.1"/>
    <property type="molecule type" value="Genomic_DNA"/>
</dbReference>
<gene>
    <name evidence="1" type="primary">ELP2_1</name>
    <name evidence="1" type="ORF">LTR37_003115</name>
</gene>
<sequence>MATLDFLAAGGNRHPSAADWRPGLMAFGAGNNLALRNPEDELCRGITALLSAHTDTINAVKILDGHTGRRIITGSADRTIHVWKATQEGSTFESIQCLTEHQGSVNVLSGLSDSGLFASGSADGTVNVWSIADSEARLVQSISLKPRYLPLTSALVQLGDGTVLLAVAGTSNRIQLYARSGDAAPFELQATLAGHEGWVRSLDFNMRSSDSETDIILASASQDKYIRLWRLHRSQEPAYGLEPSDLASAPVRKSLSNMAHQVGAAEHKYNVTFEALLIGHEDWVYTVRWAPSQGRLATSTLLSASADNSIAMWRADEKSGVWICETRLGEISAQKGSTTATGSTGGFWIGLWRPDGLGVASLGRTGSWKQWAYHSSSDSWLQQMGISGHTKEVQALAWAPDGSYLLSTGSDQTTRLFAEWKREGSLSWHEFARPQIHGYDLNCIGALTPHQFISGADEKLLRVFNKPRVTDQLLSNLCGTKGSTDGELPDAANIPVLGLSNKAVTVARDDDVANSTVKDGYDHDDASPPMNGTRNAAVQLDHPPFEEHLARHSLWPEHEKLYGHGYEISTAACSNDGMLVATACKASSIDHAVIRLYECQEWREVKPPLTAHSLTVTSLSFSPDDRYLLSVSRDRGWFVFERGQTDSKAYNLYCNNTKGHSRMILDCSWAPKDLGYVFATAGRDKAVRVWRLADGKAECVRTETTNAAVTAVAFSMKLDASNVTLAFGTEEGNVHIVRLDADSLGVLSSAMLDQKTVPSGAVNALRWRPIHHDSSDTIQGQIAVASDDASERRTLQGSTSGAAGKSGWNGLAKQSLTDFSESEASPGFRSFASPTLLCWDSIHYVSQFGLLIITVVEQVLAYQECSVLSYGRAAGAIFTFMALVLTMVSLTSHIRTYSRYKEEYRLARLCGSPECVQKPVILPESSR</sequence>